<keyword evidence="2" id="KW-1185">Reference proteome</keyword>
<accession>A0A0M8MCQ5</accession>
<dbReference type="PATRIC" id="fig|84292.3.peg.2960"/>
<proteinExistence type="predicted"/>
<evidence type="ECO:0000313" key="2">
    <source>
        <dbReference type="Proteomes" id="UP000037737"/>
    </source>
</evidence>
<dbReference type="KEGG" id="mcw:A8L33_14265"/>
<protein>
    <submittedName>
        <fullName evidence="1">Uncharacterized protein</fullName>
    </submittedName>
</protein>
<name>A0A0M8MCQ5_9MICO</name>
<dbReference type="AlphaFoldDB" id="A0A0M8MCQ5"/>
<organism evidence="1 2">
    <name type="scientific">Microbacterium aurantiacum</name>
    <dbReference type="NCBI Taxonomy" id="162393"/>
    <lineage>
        <taxon>Bacteria</taxon>
        <taxon>Bacillati</taxon>
        <taxon>Actinomycetota</taxon>
        <taxon>Actinomycetes</taxon>
        <taxon>Micrococcales</taxon>
        <taxon>Microbacteriaceae</taxon>
        <taxon>Microbacterium</taxon>
    </lineage>
</organism>
<reference evidence="1" key="1">
    <citation type="submission" date="2015-04" db="EMBL/GenBank/DDBJ databases">
        <title>Complete genome sequence of Microbacterium chocolatum SIT 101, a bacterium enantioselectively hydrolyzing mesomeric diesters.</title>
        <authorList>
            <person name="Li X."/>
            <person name="Xu Y."/>
        </authorList>
    </citation>
    <scope>NUCLEOTIDE SEQUENCE [LARGE SCALE GENOMIC DNA]</scope>
    <source>
        <strain evidence="1">SIT 101</strain>
    </source>
</reference>
<dbReference type="EMBL" id="LAVO01000024">
    <property type="protein sequence ID" value="KOS09696.1"/>
    <property type="molecule type" value="Genomic_DNA"/>
</dbReference>
<gene>
    <name evidence="1" type="ORF">XI38_14505</name>
</gene>
<comment type="caution">
    <text evidence="1">The sequence shown here is derived from an EMBL/GenBank/DDBJ whole genome shotgun (WGS) entry which is preliminary data.</text>
</comment>
<evidence type="ECO:0000313" key="1">
    <source>
        <dbReference type="EMBL" id="KOS09696.1"/>
    </source>
</evidence>
<dbReference type="Proteomes" id="UP000037737">
    <property type="component" value="Unassembled WGS sequence"/>
</dbReference>
<sequence length="69" mass="7697">MSAGTYTLTLTEDQYALVTKPLQAMVAAAETFWEDCDRDEYDNPQDAGDEYDALESQADIAREILAQFA</sequence>